<keyword evidence="5" id="KW-0472">Membrane</keyword>
<evidence type="ECO:0000256" key="1">
    <source>
        <dbReference type="ARBA" id="ARBA00006640"/>
    </source>
</evidence>
<dbReference type="InterPro" id="IPR001911">
    <property type="entry name" value="Ribosomal_bS21"/>
</dbReference>
<feature type="compositionally biased region" description="Polar residues" evidence="4">
    <location>
        <begin position="129"/>
        <end position="140"/>
    </location>
</feature>
<keyword evidence="2" id="KW-0689">Ribosomal protein</keyword>
<dbReference type="Proteomes" id="UP001642260">
    <property type="component" value="Unassembled WGS sequence"/>
</dbReference>
<evidence type="ECO:0000313" key="7">
    <source>
        <dbReference type="EMBL" id="CAH8361035.1"/>
    </source>
</evidence>
<organism evidence="7 8">
    <name type="scientific">Eruca vesicaria subsp. sativa</name>
    <name type="common">Garden rocket</name>
    <name type="synonym">Eruca sativa</name>
    <dbReference type="NCBI Taxonomy" id="29727"/>
    <lineage>
        <taxon>Eukaryota</taxon>
        <taxon>Viridiplantae</taxon>
        <taxon>Streptophyta</taxon>
        <taxon>Embryophyta</taxon>
        <taxon>Tracheophyta</taxon>
        <taxon>Spermatophyta</taxon>
        <taxon>Magnoliopsida</taxon>
        <taxon>eudicotyledons</taxon>
        <taxon>Gunneridae</taxon>
        <taxon>Pentapetalae</taxon>
        <taxon>rosids</taxon>
        <taxon>malvids</taxon>
        <taxon>Brassicales</taxon>
        <taxon>Brassicaceae</taxon>
        <taxon>Brassiceae</taxon>
        <taxon>Eruca</taxon>
    </lineage>
</organism>
<evidence type="ECO:0000256" key="5">
    <source>
        <dbReference type="SAM" id="Phobius"/>
    </source>
</evidence>
<gene>
    <name evidence="7" type="ORF">ERUC_LOCUS26791</name>
</gene>
<evidence type="ECO:0000313" key="8">
    <source>
        <dbReference type="Proteomes" id="UP001642260"/>
    </source>
</evidence>
<dbReference type="PANTHER" id="PTHR37228">
    <property type="entry name" value="RIBOSOMAL PROTEIN S21 FAMILY PROTEIN"/>
    <property type="match status" value="1"/>
</dbReference>
<keyword evidence="5" id="KW-0812">Transmembrane</keyword>
<dbReference type="Pfam" id="PF01165">
    <property type="entry name" value="Ribosomal_S21"/>
    <property type="match status" value="1"/>
</dbReference>
<comment type="similarity">
    <text evidence="1">Belongs to the bacterial ribosomal protein bS21 family.</text>
</comment>
<dbReference type="GO" id="GO:1990904">
    <property type="term" value="C:ribonucleoprotein complex"/>
    <property type="evidence" value="ECO:0007669"/>
    <property type="project" value="UniProtKB-KW"/>
</dbReference>
<comment type="caution">
    <text evidence="7">The sequence shown here is derived from an EMBL/GenBank/DDBJ whole genome shotgun (WGS) entry which is preliminary data.</text>
</comment>
<feature type="compositionally biased region" description="Basic and acidic residues" evidence="4">
    <location>
        <begin position="198"/>
        <end position="207"/>
    </location>
</feature>
<proteinExistence type="inferred from homology"/>
<reference evidence="7 8" key="1">
    <citation type="submission" date="2022-03" db="EMBL/GenBank/DDBJ databases">
        <authorList>
            <person name="Macdonald S."/>
            <person name="Ahmed S."/>
            <person name="Newling K."/>
        </authorList>
    </citation>
    <scope>NUCLEOTIDE SEQUENCE [LARGE SCALE GENOMIC DNA]</scope>
</reference>
<sequence>MNTIAKRVTGLLTRSSHTQLQQERGIRVKVFSGDLDKALTILQRKMQSSGMERLIKAQQTHHIKNSEKKVLARKNLERKIKSIDFARKLQSILIKKVSFFMSHHHHYETNPHFARLPSQNQHLKGGGASTSQTPPHQTSKSHPKAAAPGIQIKPRDRHGKRPVHEPPHTVIPVPLKPEERLPPRETPNSSKIPVLSSPEEKQPRKENPNSAKRPLLLSPEGHHQQQQQHSPPPQAPRGYATSLPPIAKPTPWRTAPTPSPHRRGRQRTPPPPPSRDQTNTATWSAAFCCAIFWIILILSGLVVLIVYLVYRPRSPHIDISTANLNAAYLDMGFLLNGDLTMLANFTNPNKKSSVEFSSLTFDLYYYNTLIATSYVAPFKVPKKMSAFTSVHLVSSQVQLEPTQSRELQRQIETGPVLLNLRGTFHARSNLGALFRYSYRLHTHCSFSLNSPPSGTMRARRCSTKR</sequence>
<feature type="transmembrane region" description="Helical" evidence="5">
    <location>
        <begin position="283"/>
        <end position="310"/>
    </location>
</feature>
<evidence type="ECO:0000259" key="6">
    <source>
        <dbReference type="Pfam" id="PF03168"/>
    </source>
</evidence>
<evidence type="ECO:0000256" key="3">
    <source>
        <dbReference type="ARBA" id="ARBA00023274"/>
    </source>
</evidence>
<keyword evidence="8" id="KW-1185">Reference proteome</keyword>
<evidence type="ECO:0000256" key="4">
    <source>
        <dbReference type="SAM" id="MobiDB-lite"/>
    </source>
</evidence>
<dbReference type="InterPro" id="IPR004864">
    <property type="entry name" value="LEA_2"/>
</dbReference>
<feature type="region of interest" description="Disordered" evidence="4">
    <location>
        <begin position="110"/>
        <end position="279"/>
    </location>
</feature>
<accession>A0ABC8KXK2</accession>
<dbReference type="GO" id="GO:0005840">
    <property type="term" value="C:ribosome"/>
    <property type="evidence" value="ECO:0007669"/>
    <property type="project" value="UniProtKB-KW"/>
</dbReference>
<dbReference type="PANTHER" id="PTHR37228:SF1">
    <property type="entry name" value="RIBOSOMAL PROTEIN S21 FAMILY PROTEIN"/>
    <property type="match status" value="1"/>
</dbReference>
<keyword evidence="5" id="KW-1133">Transmembrane helix</keyword>
<dbReference type="EMBL" id="CAKOAT010297376">
    <property type="protein sequence ID" value="CAH8361035.1"/>
    <property type="molecule type" value="Genomic_DNA"/>
</dbReference>
<keyword evidence="3" id="KW-0687">Ribonucleoprotein</keyword>
<evidence type="ECO:0000256" key="2">
    <source>
        <dbReference type="ARBA" id="ARBA00022980"/>
    </source>
</evidence>
<dbReference type="Pfam" id="PF03168">
    <property type="entry name" value="LEA_2"/>
    <property type="match status" value="1"/>
</dbReference>
<dbReference type="AlphaFoldDB" id="A0ABC8KXK2"/>
<name>A0ABC8KXK2_ERUVS</name>
<protein>
    <recommendedName>
        <fullName evidence="6">Late embryogenesis abundant protein LEA-2 subgroup domain-containing protein</fullName>
    </recommendedName>
</protein>
<feature type="domain" description="Late embryogenesis abundant protein LEA-2 subgroup" evidence="6">
    <location>
        <begin position="346"/>
        <end position="431"/>
    </location>
</feature>